<dbReference type="SUPFAM" id="SSF161098">
    <property type="entry name" value="MetI-like"/>
    <property type="match status" value="1"/>
</dbReference>
<dbReference type="InParanoid" id="A0A540VGM9"/>
<feature type="transmembrane region" description="Helical" evidence="7">
    <location>
        <begin position="180"/>
        <end position="198"/>
    </location>
</feature>
<feature type="transmembrane region" description="Helical" evidence="7">
    <location>
        <begin position="131"/>
        <end position="152"/>
    </location>
</feature>
<feature type="domain" description="ABC transmembrane type-1" evidence="8">
    <location>
        <begin position="94"/>
        <end position="314"/>
    </location>
</feature>
<evidence type="ECO:0000313" key="10">
    <source>
        <dbReference type="Proteomes" id="UP000317371"/>
    </source>
</evidence>
<dbReference type="AlphaFoldDB" id="A0A540VGM9"/>
<dbReference type="GO" id="GO:0055085">
    <property type="term" value="P:transmembrane transport"/>
    <property type="evidence" value="ECO:0007669"/>
    <property type="project" value="InterPro"/>
</dbReference>
<dbReference type="GO" id="GO:0005886">
    <property type="term" value="C:plasma membrane"/>
    <property type="evidence" value="ECO:0007669"/>
    <property type="project" value="UniProtKB-SubCell"/>
</dbReference>
<dbReference type="InterPro" id="IPR035906">
    <property type="entry name" value="MetI-like_sf"/>
</dbReference>
<dbReference type="InterPro" id="IPR000515">
    <property type="entry name" value="MetI-like"/>
</dbReference>
<organism evidence="9 10">
    <name type="scientific">Litorilinea aerophila</name>
    <dbReference type="NCBI Taxonomy" id="1204385"/>
    <lineage>
        <taxon>Bacteria</taxon>
        <taxon>Bacillati</taxon>
        <taxon>Chloroflexota</taxon>
        <taxon>Caldilineae</taxon>
        <taxon>Caldilineales</taxon>
        <taxon>Caldilineaceae</taxon>
        <taxon>Litorilinea</taxon>
    </lineage>
</organism>
<dbReference type="RefSeq" id="WP_141609827.1">
    <property type="nucleotide sequence ID" value="NZ_VIGC02000010.1"/>
</dbReference>
<dbReference type="CDD" id="cd06261">
    <property type="entry name" value="TM_PBP2"/>
    <property type="match status" value="1"/>
</dbReference>
<protein>
    <submittedName>
        <fullName evidence="9">Sugar ABC transporter permease</fullName>
    </submittedName>
</protein>
<comment type="caution">
    <text evidence="9">The sequence shown here is derived from an EMBL/GenBank/DDBJ whole genome shotgun (WGS) entry which is preliminary data.</text>
</comment>
<evidence type="ECO:0000256" key="1">
    <source>
        <dbReference type="ARBA" id="ARBA00004651"/>
    </source>
</evidence>
<comment type="similarity">
    <text evidence="7">Belongs to the binding-protein-dependent transport system permease family.</text>
</comment>
<dbReference type="EMBL" id="VIGC01000010">
    <property type="protein sequence ID" value="TQE95919.1"/>
    <property type="molecule type" value="Genomic_DNA"/>
</dbReference>
<reference evidence="9 10" key="1">
    <citation type="submission" date="2019-06" db="EMBL/GenBank/DDBJ databases">
        <title>Genome sequence of Litorilinea aerophila BAA-2444.</title>
        <authorList>
            <person name="Maclea K.S."/>
            <person name="Maurais E.G."/>
            <person name="Iannazzi L.C."/>
        </authorList>
    </citation>
    <scope>NUCLEOTIDE SEQUENCE [LARGE SCALE GENOMIC DNA]</scope>
    <source>
        <strain evidence="9 10">ATCC BAA-2444</strain>
    </source>
</reference>
<dbReference type="PANTHER" id="PTHR30193">
    <property type="entry name" value="ABC TRANSPORTER PERMEASE PROTEIN"/>
    <property type="match status" value="1"/>
</dbReference>
<evidence type="ECO:0000256" key="7">
    <source>
        <dbReference type="RuleBase" id="RU363032"/>
    </source>
</evidence>
<keyword evidence="6 7" id="KW-0472">Membrane</keyword>
<keyword evidence="10" id="KW-1185">Reference proteome</keyword>
<evidence type="ECO:0000259" key="8">
    <source>
        <dbReference type="PROSITE" id="PS50928"/>
    </source>
</evidence>
<evidence type="ECO:0000256" key="6">
    <source>
        <dbReference type="ARBA" id="ARBA00023136"/>
    </source>
</evidence>
<accession>A0A540VGM9</accession>
<name>A0A540VGM9_9CHLR</name>
<dbReference type="PROSITE" id="PS50928">
    <property type="entry name" value="ABC_TM1"/>
    <property type="match status" value="1"/>
</dbReference>
<dbReference type="InterPro" id="IPR051393">
    <property type="entry name" value="ABC_transporter_permease"/>
</dbReference>
<dbReference type="Pfam" id="PF00528">
    <property type="entry name" value="BPD_transp_1"/>
    <property type="match status" value="1"/>
</dbReference>
<dbReference type="SUPFAM" id="SSF160964">
    <property type="entry name" value="MalF N-terminal region-like"/>
    <property type="match status" value="1"/>
</dbReference>
<feature type="transmembrane region" description="Helical" evidence="7">
    <location>
        <begin position="21"/>
        <end position="47"/>
    </location>
</feature>
<evidence type="ECO:0000256" key="2">
    <source>
        <dbReference type="ARBA" id="ARBA00022448"/>
    </source>
</evidence>
<evidence type="ECO:0000256" key="5">
    <source>
        <dbReference type="ARBA" id="ARBA00022989"/>
    </source>
</evidence>
<sequence length="324" mass="36269">MGTWNLGRRGGRGAVRRYQNRFVAATLTPIMLYMMVFTLFPMAWGIILSFFNYSATRQGSGFLDLGGANPFVGLANFQAMFAETKQATQFRTSVINTLIFAFVVLPVNLSITLPLAALIESVAPRLKSVFRGIYFLPTVTASVAVALMWGFLYHPTQGLFNTILRALGGTPIAWLTDPRLTVVGIPIAMWAVIFAYVWQDMGYNLIIFIAALQGIPASLKEAARVDGANALQVFWHIVLPLLRPTLLFVCVMTMISSFQVFEIFQIMTGGGPRDQTLTMVLNIYENAFRFQRMGWASAMSLVLFFLIMAVTLIQLRLLRTQWEY</sequence>
<evidence type="ECO:0000256" key="3">
    <source>
        <dbReference type="ARBA" id="ARBA00022475"/>
    </source>
</evidence>
<dbReference type="Gene3D" id="1.10.3720.10">
    <property type="entry name" value="MetI-like"/>
    <property type="match status" value="1"/>
</dbReference>
<gene>
    <name evidence="9" type="ORF">FKZ61_09220</name>
</gene>
<comment type="subcellular location">
    <subcellularLocation>
        <location evidence="1 7">Cell membrane</location>
        <topology evidence="1 7">Multi-pass membrane protein</topology>
    </subcellularLocation>
</comment>
<keyword evidence="4 7" id="KW-0812">Transmembrane</keyword>
<keyword evidence="3" id="KW-1003">Cell membrane</keyword>
<proteinExistence type="inferred from homology"/>
<feature type="transmembrane region" description="Helical" evidence="7">
    <location>
        <begin position="295"/>
        <end position="318"/>
    </location>
</feature>
<keyword evidence="5 7" id="KW-1133">Transmembrane helix</keyword>
<feature type="transmembrane region" description="Helical" evidence="7">
    <location>
        <begin position="98"/>
        <end position="119"/>
    </location>
</feature>
<evidence type="ECO:0000313" key="9">
    <source>
        <dbReference type="EMBL" id="TQE95919.1"/>
    </source>
</evidence>
<dbReference type="Proteomes" id="UP000317371">
    <property type="component" value="Unassembled WGS sequence"/>
</dbReference>
<evidence type="ECO:0000256" key="4">
    <source>
        <dbReference type="ARBA" id="ARBA00022692"/>
    </source>
</evidence>
<dbReference type="OrthoDB" id="9809173at2"/>
<dbReference type="PANTHER" id="PTHR30193:SF37">
    <property type="entry name" value="INNER MEMBRANE ABC TRANSPORTER PERMEASE PROTEIN YCJO"/>
    <property type="match status" value="1"/>
</dbReference>
<keyword evidence="2 7" id="KW-0813">Transport</keyword>